<evidence type="ECO:0000259" key="2">
    <source>
        <dbReference type="Pfam" id="PF13439"/>
    </source>
</evidence>
<dbReference type="InterPro" id="IPR028098">
    <property type="entry name" value="Glyco_trans_4-like_N"/>
</dbReference>
<dbReference type="InterPro" id="IPR050194">
    <property type="entry name" value="Glycosyltransferase_grp1"/>
</dbReference>
<dbReference type="GO" id="GO:0016757">
    <property type="term" value="F:glycosyltransferase activity"/>
    <property type="evidence" value="ECO:0007669"/>
    <property type="project" value="InterPro"/>
</dbReference>
<dbReference type="STRING" id="1802280.A3B37_00790"/>
<evidence type="ECO:0000313" key="4">
    <source>
        <dbReference type="Proteomes" id="UP000176705"/>
    </source>
</evidence>
<name>A0A1G2LD07_9BACT</name>
<dbReference type="Gene3D" id="3.40.50.2000">
    <property type="entry name" value="Glycogen Phosphorylase B"/>
    <property type="match status" value="4"/>
</dbReference>
<dbReference type="CDD" id="cd03801">
    <property type="entry name" value="GT4_PimA-like"/>
    <property type="match status" value="2"/>
</dbReference>
<dbReference type="PANTHER" id="PTHR45947:SF3">
    <property type="entry name" value="SULFOQUINOVOSYL TRANSFERASE SQD2"/>
    <property type="match status" value="1"/>
</dbReference>
<dbReference type="AlphaFoldDB" id="A0A1G2LD07"/>
<comment type="caution">
    <text evidence="3">The sequence shown here is derived from an EMBL/GenBank/DDBJ whole genome shotgun (WGS) entry which is preliminary data.</text>
</comment>
<accession>A0A1G2LD07</accession>
<dbReference type="SUPFAM" id="SSF53756">
    <property type="entry name" value="UDP-Glycosyltransferase/glycogen phosphorylase"/>
    <property type="match status" value="2"/>
</dbReference>
<dbReference type="Pfam" id="PF13692">
    <property type="entry name" value="Glyco_trans_1_4"/>
    <property type="match status" value="1"/>
</dbReference>
<proteinExistence type="predicted"/>
<dbReference type="PANTHER" id="PTHR45947">
    <property type="entry name" value="SULFOQUINOVOSYL TRANSFERASE SQD2"/>
    <property type="match status" value="1"/>
</dbReference>
<evidence type="ECO:0008006" key="5">
    <source>
        <dbReference type="Google" id="ProtNLM"/>
    </source>
</evidence>
<evidence type="ECO:0000259" key="1">
    <source>
        <dbReference type="Pfam" id="PF00534"/>
    </source>
</evidence>
<dbReference type="EMBL" id="MHQS01000001">
    <property type="protein sequence ID" value="OHA09508.1"/>
    <property type="molecule type" value="Genomic_DNA"/>
</dbReference>
<dbReference type="Pfam" id="PF13439">
    <property type="entry name" value="Glyco_transf_4"/>
    <property type="match status" value="1"/>
</dbReference>
<sequence>MVNDAKPAVFIFTTAYHPFVGGAEIAIQEVAERLAKRFRFFVITARMRRDLPAREERPEGTVVRIGFGLPLDKWLLLLMGPVAFFRERSVVGMPLVWGMDVSQGALAAAVVKFFSPRTRFVLTVQYGYGGGRLRRGRFGLVGVAFRFMLGRADLSTAISNYLAREAAHFGYRRPVKLLHNGVRLEAFLRARSSPEGTSPPTVITVSRLVPKNGVDILIRALPEIRKSFPDVRCHILGSGPERPRIEELARTLGVVSAVTFFGDVPHGDVPRYLAAADVFVRPARSEGMGNAFIEALAAGLPVVGTPVEGILDIITDGKTGLFANVDDPADVAAKTIRLLRDKAFGRRLADAGRALVREQFSWDAIAAGYADVFRAAMLPRILIAAPMLPPDIGGPGAYARGLADAFSKRGHRLSVLHYGTKADPLGHGIRQAGIPLSAFLPVRLLRYAFAAWRMLGEADIAIALDPVAVGGPLALACRVRGRPFIIRIEGDALWERYVERTGDEMTLRQFYEALPRLRLNRRERAWRRMSRRVFPRAKRSVFSSRWRQEIFSLGCPGNEGRMARIEPPWPASEETGSKTQEARGRNMVVLFAGRFIRIKNLERLIRAFLAAAPAGWRLELIGEGPGHSALTRLIREGGAGDRIAIRPPLRQPELRREIASVHAFVLPSLTDVSPNVILDCIAVGTPFLLTRETGFYEALKDTGLFVDPLDEEDLVAKLSALMDPQSFAACRDRLAKFSAGHSWENVADDWLNLIRNSL</sequence>
<evidence type="ECO:0000313" key="3">
    <source>
        <dbReference type="EMBL" id="OHA09508.1"/>
    </source>
</evidence>
<organism evidence="3 4">
    <name type="scientific">Candidatus Sungbacteria bacterium RIFCSPLOWO2_01_FULL_59_16</name>
    <dbReference type="NCBI Taxonomy" id="1802280"/>
    <lineage>
        <taxon>Bacteria</taxon>
        <taxon>Candidatus Sungiibacteriota</taxon>
    </lineage>
</organism>
<gene>
    <name evidence="3" type="ORF">A3B37_00790</name>
</gene>
<feature type="domain" description="Glycosyltransferase subfamily 4-like N-terminal" evidence="2">
    <location>
        <begin position="20"/>
        <end position="185"/>
    </location>
</feature>
<protein>
    <recommendedName>
        <fullName evidence="5">Glycosyl transferase family 1 domain-containing protein</fullName>
    </recommendedName>
</protein>
<dbReference type="InterPro" id="IPR001296">
    <property type="entry name" value="Glyco_trans_1"/>
</dbReference>
<dbReference type="Proteomes" id="UP000176705">
    <property type="component" value="Unassembled WGS sequence"/>
</dbReference>
<reference evidence="3 4" key="1">
    <citation type="journal article" date="2016" name="Nat. Commun.">
        <title>Thousands of microbial genomes shed light on interconnected biogeochemical processes in an aquifer system.</title>
        <authorList>
            <person name="Anantharaman K."/>
            <person name="Brown C.T."/>
            <person name="Hug L.A."/>
            <person name="Sharon I."/>
            <person name="Castelle C.J."/>
            <person name="Probst A.J."/>
            <person name="Thomas B.C."/>
            <person name="Singh A."/>
            <person name="Wilkins M.J."/>
            <person name="Karaoz U."/>
            <person name="Brodie E.L."/>
            <person name="Williams K.H."/>
            <person name="Hubbard S.S."/>
            <person name="Banfield J.F."/>
        </authorList>
    </citation>
    <scope>NUCLEOTIDE SEQUENCE [LARGE SCALE GENOMIC DNA]</scope>
</reference>
<feature type="domain" description="Glycosyl transferase family 1" evidence="1">
    <location>
        <begin position="193"/>
        <end position="353"/>
    </location>
</feature>
<dbReference type="Pfam" id="PF00534">
    <property type="entry name" value="Glycos_transf_1"/>
    <property type="match status" value="1"/>
</dbReference>